<organism evidence="2 3">
    <name type="scientific">Knufia fluminis</name>
    <dbReference type="NCBI Taxonomy" id="191047"/>
    <lineage>
        <taxon>Eukaryota</taxon>
        <taxon>Fungi</taxon>
        <taxon>Dikarya</taxon>
        <taxon>Ascomycota</taxon>
        <taxon>Pezizomycotina</taxon>
        <taxon>Eurotiomycetes</taxon>
        <taxon>Chaetothyriomycetidae</taxon>
        <taxon>Chaetothyriales</taxon>
        <taxon>Trichomeriaceae</taxon>
        <taxon>Knufia</taxon>
    </lineage>
</organism>
<name>A0AAN8I5L0_9EURO</name>
<feature type="region of interest" description="Disordered" evidence="1">
    <location>
        <begin position="743"/>
        <end position="792"/>
    </location>
</feature>
<accession>A0AAN8I5L0</accession>
<dbReference type="EMBL" id="JAKLMC020000012">
    <property type="protein sequence ID" value="KAK5953149.1"/>
    <property type="molecule type" value="Genomic_DNA"/>
</dbReference>
<evidence type="ECO:0000256" key="1">
    <source>
        <dbReference type="SAM" id="MobiDB-lite"/>
    </source>
</evidence>
<comment type="caution">
    <text evidence="2">The sequence shown here is derived from an EMBL/GenBank/DDBJ whole genome shotgun (WGS) entry which is preliminary data.</text>
</comment>
<evidence type="ECO:0000313" key="3">
    <source>
        <dbReference type="Proteomes" id="UP001316803"/>
    </source>
</evidence>
<sequence>MAPSNKHKAHFVPPIIRVLPDSSHEAFTTLRVPALRRFVESSKAAYATIPPSPHKVSLNGKIYAIDQAHRLPGLLAANGAGHQENGPKTERLSMDPFGQTLNVIDDFYTPSTGHSHKQRLLAAHKVYRPEIELRSLVKLDPAVTSSSDKFRTHIKELRKKGLPLPLLSGWQYNTPDLSYPSTSPYVDPSDAATKATGIPKYDRGFIAVFQNSAKLDEALQFMETTSKSARVLPSAMPSVIKLVQPIPGSTYHIASGTIVEESRVMVKDWKGDVVRNFNISAELLNACSTKLKQMDADTFEISIYLFDEALVEYVIEWMQGSFDEQETFKSLGYEKQLEIAMLTNMFGLRALQVNIVMSLYCALITNAKCLTSDRMNDIIMRSQPDDPVRQLIVDQLNLRFFLLGQQKFEDYFRNVQEFLNLNTLTSKRQTTWIDLWLSELKKREVQGLKSSGATVRDVLMSYRNVLDKFHKFNIEDVTADWVNSARGTVDAGPYDVCDFLRSLDPLGPGTEEWFCTLGWAEIETFLTSRRRWGKTGIRGADLVSGGVLDHRDKDASFEYEEHVELQSAMWDEHEDPTHLSLLEKYRRLAATSYFKYSQIESLVVPVSRSAPDLPAVQESVTPSDTAESQHVQAQAPTDLLTTTVSDTAVPSQDAETVPQVQVVHEVSEASISLEQDTDEGHTVASDLVDNAPQASTAIASVAAPDAPDLAVEQHTGLRLVAPQTQHNMAPLAASPVEVIDLTQDSDKENEDPTILTGDAGSTRSKRKATDGEAMARPSKKSKNAPISTITLRPSDGGQPININAYLLTQASTYIKQRVSNPAKLKAATIETFPRRHIEHFCKVLKNEGSPWQQQDLSSALGVISLAHYLHAEGLRADGITFIKEEFKRTAAAPNLLRDVYQLKHRDVLLQQIVLNAVHWHVTNTSKASCEAICKRLLPQSFHSHISSAWNRLDEFDLADHPCAGQIY</sequence>
<reference evidence="2 3" key="1">
    <citation type="submission" date="2022-12" db="EMBL/GenBank/DDBJ databases">
        <title>Genomic features and morphological characterization of a novel Knufia sp. strain isolated from spacecraft assembly facility.</title>
        <authorList>
            <person name="Teixeira M."/>
            <person name="Chander A.M."/>
            <person name="Stajich J.E."/>
            <person name="Venkateswaran K."/>
        </authorList>
    </citation>
    <scope>NUCLEOTIDE SEQUENCE [LARGE SCALE GENOMIC DNA]</scope>
    <source>
        <strain evidence="2 3">FJI-L2-BK-P2</strain>
    </source>
</reference>
<proteinExistence type="predicted"/>
<dbReference type="AlphaFoldDB" id="A0AAN8I5L0"/>
<gene>
    <name evidence="2" type="ORF">OHC33_005717</name>
</gene>
<evidence type="ECO:0000313" key="2">
    <source>
        <dbReference type="EMBL" id="KAK5953149.1"/>
    </source>
</evidence>
<dbReference type="Proteomes" id="UP001316803">
    <property type="component" value="Unassembled WGS sequence"/>
</dbReference>
<protein>
    <submittedName>
        <fullName evidence="2">Uncharacterized protein</fullName>
    </submittedName>
</protein>
<keyword evidence="3" id="KW-1185">Reference proteome</keyword>